<evidence type="ECO:0000313" key="3">
    <source>
        <dbReference type="Proteomes" id="UP000001449"/>
    </source>
</evidence>
<reference evidence="2 3" key="2">
    <citation type="journal article" date="2008" name="Nature">
        <title>The Phaeodactylum genome reveals the evolutionary history of diatom genomes.</title>
        <authorList>
            <person name="Bowler C."/>
            <person name="Allen A.E."/>
            <person name="Badger J.H."/>
            <person name="Grimwood J."/>
            <person name="Jabbari K."/>
            <person name="Kuo A."/>
            <person name="Maheswari U."/>
            <person name="Martens C."/>
            <person name="Maumus F."/>
            <person name="Otillar R.P."/>
            <person name="Rayko E."/>
            <person name="Salamov A."/>
            <person name="Vandepoele K."/>
            <person name="Beszteri B."/>
            <person name="Gruber A."/>
            <person name="Heijde M."/>
            <person name="Katinka M."/>
            <person name="Mock T."/>
            <person name="Valentin K."/>
            <person name="Verret F."/>
            <person name="Berges J.A."/>
            <person name="Brownlee C."/>
            <person name="Cadoret J.P."/>
            <person name="Chiovitti A."/>
            <person name="Choi C.J."/>
            <person name="Coesel S."/>
            <person name="De Martino A."/>
            <person name="Detter J.C."/>
            <person name="Durkin C."/>
            <person name="Falciatore A."/>
            <person name="Fournet J."/>
            <person name="Haruta M."/>
            <person name="Huysman M.J."/>
            <person name="Jenkins B.D."/>
            <person name="Jiroutova K."/>
            <person name="Jorgensen R.E."/>
            <person name="Joubert Y."/>
            <person name="Kaplan A."/>
            <person name="Kroger N."/>
            <person name="Kroth P.G."/>
            <person name="La Roche J."/>
            <person name="Lindquist E."/>
            <person name="Lommer M."/>
            <person name="Martin-Jezequel V."/>
            <person name="Lopez P.J."/>
            <person name="Lucas S."/>
            <person name="Mangogna M."/>
            <person name="McGinnis K."/>
            <person name="Medlin L.K."/>
            <person name="Montsant A."/>
            <person name="Oudot-Le Secq M.P."/>
            <person name="Napoli C."/>
            <person name="Obornik M."/>
            <person name="Parker M.S."/>
            <person name="Petit J.L."/>
            <person name="Porcel B.M."/>
            <person name="Poulsen N."/>
            <person name="Robison M."/>
            <person name="Rychlewski L."/>
            <person name="Rynearson T.A."/>
            <person name="Schmutz J."/>
            <person name="Shapiro H."/>
            <person name="Siaut M."/>
            <person name="Stanley M."/>
            <person name="Sussman M.R."/>
            <person name="Taylor A.R."/>
            <person name="Vardi A."/>
            <person name="von Dassow P."/>
            <person name="Vyverman W."/>
            <person name="Willis A."/>
            <person name="Wyrwicz L.S."/>
            <person name="Rokhsar D.S."/>
            <person name="Weissenbach J."/>
            <person name="Armbrust E.V."/>
            <person name="Green B.R."/>
            <person name="Van de Peer Y."/>
            <person name="Grigoriev I.V."/>
        </authorList>
    </citation>
    <scope>NUCLEOTIDE SEQUENCE [LARGE SCALE GENOMIC DNA]</scope>
    <source>
        <strain evidence="2 3">CCMP1335</strain>
    </source>
</reference>
<keyword evidence="1" id="KW-0732">Signal</keyword>
<name>B8CC39_THAPS</name>
<evidence type="ECO:0000256" key="1">
    <source>
        <dbReference type="SAM" id="SignalP"/>
    </source>
</evidence>
<evidence type="ECO:0000313" key="2">
    <source>
        <dbReference type="EMBL" id="EED88889.1"/>
    </source>
</evidence>
<reference evidence="2 3" key="1">
    <citation type="journal article" date="2004" name="Science">
        <title>The genome of the diatom Thalassiosira pseudonana: ecology, evolution, and metabolism.</title>
        <authorList>
            <person name="Armbrust E.V."/>
            <person name="Berges J.A."/>
            <person name="Bowler C."/>
            <person name="Green B.R."/>
            <person name="Martinez D."/>
            <person name="Putnam N.H."/>
            <person name="Zhou S."/>
            <person name="Allen A.E."/>
            <person name="Apt K.E."/>
            <person name="Bechner M."/>
            <person name="Brzezinski M.A."/>
            <person name="Chaal B.K."/>
            <person name="Chiovitti A."/>
            <person name="Davis A.K."/>
            <person name="Demarest M.S."/>
            <person name="Detter J.C."/>
            <person name="Glavina T."/>
            <person name="Goodstein D."/>
            <person name="Hadi M.Z."/>
            <person name="Hellsten U."/>
            <person name="Hildebrand M."/>
            <person name="Jenkins B.D."/>
            <person name="Jurka J."/>
            <person name="Kapitonov V.V."/>
            <person name="Kroger N."/>
            <person name="Lau W.W."/>
            <person name="Lane T.W."/>
            <person name="Larimer F.W."/>
            <person name="Lippmeier J.C."/>
            <person name="Lucas S."/>
            <person name="Medina M."/>
            <person name="Montsant A."/>
            <person name="Obornik M."/>
            <person name="Parker M.S."/>
            <person name="Palenik B."/>
            <person name="Pazour G.J."/>
            <person name="Richardson P.M."/>
            <person name="Rynearson T.A."/>
            <person name="Saito M.A."/>
            <person name="Schwartz D.C."/>
            <person name="Thamatrakoln K."/>
            <person name="Valentin K."/>
            <person name="Vardi A."/>
            <person name="Wilkerson F.P."/>
            <person name="Rokhsar D.S."/>
        </authorList>
    </citation>
    <scope>NUCLEOTIDE SEQUENCE [LARGE SCALE GENOMIC DNA]</scope>
    <source>
        <strain evidence="2 3">CCMP1335</strain>
    </source>
</reference>
<keyword evidence="3" id="KW-1185">Reference proteome</keyword>
<dbReference type="RefSeq" id="XP_002293880.1">
    <property type="nucleotide sequence ID" value="XM_002293844.1"/>
</dbReference>
<gene>
    <name evidence="2" type="ORF">THAPSDRAFT_9722</name>
</gene>
<dbReference type="OMA" id="PNGILKM"/>
<sequence>MHAIITNSVVLLVLSFHSILPTLHPLPNPKKIMMRTRLLLQAERLINRNPHLYGPGPLARRPAEGSIGAMDPLKGLVVCASQGLAVAVAGGLAYNVFIGNPSLKKVEDYYKENPPR</sequence>
<dbReference type="HOGENOM" id="CLU_2101864_0_0_1"/>
<dbReference type="GeneID" id="7450840"/>
<feature type="signal peptide" evidence="1">
    <location>
        <begin position="1"/>
        <end position="25"/>
    </location>
</feature>
<proteinExistence type="predicted"/>
<dbReference type="InParanoid" id="B8CC39"/>
<dbReference type="EMBL" id="CM000649">
    <property type="protein sequence ID" value="EED88889.1"/>
    <property type="molecule type" value="Genomic_DNA"/>
</dbReference>
<protein>
    <submittedName>
        <fullName evidence="2">Uncharacterized protein</fullName>
    </submittedName>
</protein>
<dbReference type="eggNOG" id="ENOG502TA50">
    <property type="taxonomic scope" value="Eukaryota"/>
</dbReference>
<dbReference type="PaxDb" id="35128-Thaps9722"/>
<feature type="chain" id="PRO_5002869990" evidence="1">
    <location>
        <begin position="26"/>
        <end position="116"/>
    </location>
</feature>
<dbReference type="KEGG" id="tps:THAPSDRAFT_9722"/>
<dbReference type="AlphaFoldDB" id="B8CC39"/>
<organism evidence="2 3">
    <name type="scientific">Thalassiosira pseudonana</name>
    <name type="common">Marine diatom</name>
    <name type="synonym">Cyclotella nana</name>
    <dbReference type="NCBI Taxonomy" id="35128"/>
    <lineage>
        <taxon>Eukaryota</taxon>
        <taxon>Sar</taxon>
        <taxon>Stramenopiles</taxon>
        <taxon>Ochrophyta</taxon>
        <taxon>Bacillariophyta</taxon>
        <taxon>Coscinodiscophyceae</taxon>
        <taxon>Thalassiosirophycidae</taxon>
        <taxon>Thalassiosirales</taxon>
        <taxon>Thalassiosiraceae</taxon>
        <taxon>Thalassiosira</taxon>
    </lineage>
</organism>
<dbReference type="Proteomes" id="UP000001449">
    <property type="component" value="Chromosome 14"/>
</dbReference>
<accession>B8CC39</accession>